<proteinExistence type="predicted"/>
<organism evidence="1 2">
    <name type="scientific">Pygocentrus nattereri</name>
    <name type="common">Red-bellied piranha</name>
    <dbReference type="NCBI Taxonomy" id="42514"/>
    <lineage>
        <taxon>Eukaryota</taxon>
        <taxon>Metazoa</taxon>
        <taxon>Chordata</taxon>
        <taxon>Craniata</taxon>
        <taxon>Vertebrata</taxon>
        <taxon>Euteleostomi</taxon>
        <taxon>Actinopterygii</taxon>
        <taxon>Neopterygii</taxon>
        <taxon>Teleostei</taxon>
        <taxon>Ostariophysi</taxon>
        <taxon>Characiformes</taxon>
        <taxon>Characoidei</taxon>
        <taxon>Pygocentrus</taxon>
    </lineage>
</organism>
<reference evidence="1" key="3">
    <citation type="submission" date="2025-09" db="UniProtKB">
        <authorList>
            <consortium name="Ensembl"/>
        </authorList>
    </citation>
    <scope>IDENTIFICATION</scope>
</reference>
<evidence type="ECO:0000313" key="2">
    <source>
        <dbReference type="Proteomes" id="UP001501920"/>
    </source>
</evidence>
<name>A0AAR2JKV0_PYGNA</name>
<dbReference type="Proteomes" id="UP001501920">
    <property type="component" value="Chromosome 2"/>
</dbReference>
<evidence type="ECO:0000313" key="1">
    <source>
        <dbReference type="Ensembl" id="ENSPNAP00000050829.1"/>
    </source>
</evidence>
<keyword evidence="2" id="KW-1185">Reference proteome</keyword>
<evidence type="ECO:0008006" key="3">
    <source>
        <dbReference type="Google" id="ProtNLM"/>
    </source>
</evidence>
<accession>A0AAR2JKV0</accession>
<dbReference type="Ensembl" id="ENSPNAT00000086609.1">
    <property type="protein sequence ID" value="ENSPNAP00000050829.1"/>
    <property type="gene ID" value="ENSPNAG00000030923.1"/>
</dbReference>
<protein>
    <recommendedName>
        <fullName evidence="3">DUF4939 domain-containing protein</fullName>
    </recommendedName>
</protein>
<dbReference type="GeneTree" id="ENSGT01050000245198"/>
<reference evidence="1" key="2">
    <citation type="submission" date="2025-08" db="UniProtKB">
        <authorList>
            <consortium name="Ensembl"/>
        </authorList>
    </citation>
    <scope>IDENTIFICATION</scope>
</reference>
<dbReference type="AlphaFoldDB" id="A0AAR2JKV0"/>
<sequence length="183" mass="20379">TQQRVKIVILRTATQQISALAHQQAEQSQLTPLVTSVKGLTRQLQTLNLTETDLNIVTPMAAVSGPLVIFPMSKFEGNPDKSQGFLLQCSVFFDNFPASNDQAKISFLVSRLSDKALEWATASWIGELLAKLRKSLSKAPELLQCDWSQLSPEERLHRSRNRLCLYCGNTGCDEGMQTEKPET</sequence>
<reference evidence="1 2" key="1">
    <citation type="submission" date="2020-10" db="EMBL/GenBank/DDBJ databases">
        <title>Pygocentrus nattereri (red-bellied piranha) genome, fPygNat1, primary haplotype.</title>
        <authorList>
            <person name="Myers G."/>
            <person name="Meyer A."/>
            <person name="Karagic N."/>
            <person name="Pippel M."/>
            <person name="Winkler S."/>
            <person name="Tracey A."/>
            <person name="Wood J."/>
            <person name="Formenti G."/>
            <person name="Howe K."/>
            <person name="Fedrigo O."/>
            <person name="Jarvis E.D."/>
        </authorList>
    </citation>
    <scope>NUCLEOTIDE SEQUENCE [LARGE SCALE GENOMIC DNA]</scope>
</reference>